<feature type="signal peptide" evidence="1">
    <location>
        <begin position="1"/>
        <end position="30"/>
    </location>
</feature>
<protein>
    <submittedName>
        <fullName evidence="4">Secreted protein</fullName>
    </submittedName>
</protein>
<reference evidence="4" key="1">
    <citation type="submission" date="2017-02" db="UniProtKB">
        <authorList>
            <consortium name="WormBaseParasite"/>
        </authorList>
    </citation>
    <scope>IDENTIFICATION</scope>
</reference>
<reference evidence="2 3" key="2">
    <citation type="submission" date="2018-11" db="EMBL/GenBank/DDBJ databases">
        <authorList>
            <consortium name="Pathogen Informatics"/>
        </authorList>
    </citation>
    <scope>NUCLEOTIDE SEQUENCE [LARGE SCALE GENOMIC DNA]</scope>
</reference>
<organism evidence="4">
    <name type="scientific">Anisakis simplex</name>
    <name type="common">Herring worm</name>
    <dbReference type="NCBI Taxonomy" id="6269"/>
    <lineage>
        <taxon>Eukaryota</taxon>
        <taxon>Metazoa</taxon>
        <taxon>Ecdysozoa</taxon>
        <taxon>Nematoda</taxon>
        <taxon>Chromadorea</taxon>
        <taxon>Rhabditida</taxon>
        <taxon>Spirurina</taxon>
        <taxon>Ascaridomorpha</taxon>
        <taxon>Ascaridoidea</taxon>
        <taxon>Anisakidae</taxon>
        <taxon>Anisakis</taxon>
        <taxon>Anisakis simplex complex</taxon>
    </lineage>
</organism>
<name>A0A0M3JRE4_ANISI</name>
<proteinExistence type="predicted"/>
<sequence length="77" mass="8634">MLRLGLKLRLRLSPSLSVTVLLSVRTFAVAAKDYTGTVSKFSLAALKQHLYGYIYIKAQVSFEGHNCKHTHAQKHYG</sequence>
<dbReference type="EMBL" id="UYRR01030981">
    <property type="protein sequence ID" value="VDK42220.1"/>
    <property type="molecule type" value="Genomic_DNA"/>
</dbReference>
<dbReference type="WBParaSite" id="ASIM_0001029601-mRNA-1">
    <property type="protein sequence ID" value="ASIM_0001029601-mRNA-1"/>
    <property type="gene ID" value="ASIM_0001029601"/>
</dbReference>
<evidence type="ECO:0000256" key="1">
    <source>
        <dbReference type="SAM" id="SignalP"/>
    </source>
</evidence>
<evidence type="ECO:0000313" key="3">
    <source>
        <dbReference type="Proteomes" id="UP000267096"/>
    </source>
</evidence>
<keyword evidence="1" id="KW-0732">Signal</keyword>
<evidence type="ECO:0000313" key="4">
    <source>
        <dbReference type="WBParaSite" id="ASIM_0001029601-mRNA-1"/>
    </source>
</evidence>
<dbReference type="Proteomes" id="UP000267096">
    <property type="component" value="Unassembled WGS sequence"/>
</dbReference>
<feature type="chain" id="PRO_5043120949" evidence="1">
    <location>
        <begin position="31"/>
        <end position="77"/>
    </location>
</feature>
<keyword evidence="3" id="KW-1185">Reference proteome</keyword>
<accession>A0A0M3JRE4</accession>
<dbReference type="AlphaFoldDB" id="A0A0M3JRE4"/>
<evidence type="ECO:0000313" key="2">
    <source>
        <dbReference type="EMBL" id="VDK42220.1"/>
    </source>
</evidence>
<gene>
    <name evidence="2" type="ORF">ASIM_LOCUS10027</name>
</gene>